<feature type="region of interest" description="Disordered" evidence="1">
    <location>
        <begin position="35"/>
        <end position="71"/>
    </location>
</feature>
<dbReference type="Pfam" id="PF06186">
    <property type="entry name" value="DUF992"/>
    <property type="match status" value="1"/>
</dbReference>
<protein>
    <recommendedName>
        <fullName evidence="5">DUF992 domain-containing protein</fullName>
    </recommendedName>
</protein>
<organism evidence="3 4">
    <name type="scientific">Xanthobacter agilis</name>
    <dbReference type="NCBI Taxonomy" id="47492"/>
    <lineage>
        <taxon>Bacteria</taxon>
        <taxon>Pseudomonadati</taxon>
        <taxon>Pseudomonadota</taxon>
        <taxon>Alphaproteobacteria</taxon>
        <taxon>Hyphomicrobiales</taxon>
        <taxon>Xanthobacteraceae</taxon>
        <taxon>Xanthobacter</taxon>
    </lineage>
</organism>
<accession>A0ABU0LCF8</accession>
<sequence length="243" mass="24075">MTAFRPAFLATATTLLAVTAAGLAADYALGQPFTQGSAQDSGQGVGQGGGQGGGQGTGQGPASGRTAPPTQALPQINVAPVNVAPGATAAASGDSARMPAVSAGLLECRGEMATATGFGSNRRVRCEFRPSMGQNHYYIGTLERTGLDIGVSDQGSMLWGVLATSPNLERGALAGTYVGFTSGFALGPGFSANVLAAQDPAKQVTLQPLSVSSDSGLSLSIAGATLILEPSTPQAAGDPPPAR</sequence>
<evidence type="ECO:0008006" key="5">
    <source>
        <dbReference type="Google" id="ProtNLM"/>
    </source>
</evidence>
<evidence type="ECO:0000256" key="2">
    <source>
        <dbReference type="SAM" id="SignalP"/>
    </source>
</evidence>
<dbReference type="InterPro" id="IPR009333">
    <property type="entry name" value="DUF992"/>
</dbReference>
<evidence type="ECO:0000313" key="3">
    <source>
        <dbReference type="EMBL" id="MDQ0504832.1"/>
    </source>
</evidence>
<feature type="chain" id="PRO_5045488218" description="DUF992 domain-containing protein" evidence="2">
    <location>
        <begin position="25"/>
        <end position="243"/>
    </location>
</feature>
<reference evidence="3 4" key="1">
    <citation type="submission" date="2023-07" db="EMBL/GenBank/DDBJ databases">
        <title>Genomic Encyclopedia of Type Strains, Phase IV (KMG-IV): sequencing the most valuable type-strain genomes for metagenomic binning, comparative biology and taxonomic classification.</title>
        <authorList>
            <person name="Goeker M."/>
        </authorList>
    </citation>
    <scope>NUCLEOTIDE SEQUENCE [LARGE SCALE GENOMIC DNA]</scope>
    <source>
        <strain evidence="3 4">DSM 3770</strain>
    </source>
</reference>
<feature type="compositionally biased region" description="Gly residues" evidence="1">
    <location>
        <begin position="43"/>
        <end position="61"/>
    </location>
</feature>
<keyword evidence="2" id="KW-0732">Signal</keyword>
<name>A0ABU0LCF8_XANAG</name>
<comment type="caution">
    <text evidence="3">The sequence shown here is derived from an EMBL/GenBank/DDBJ whole genome shotgun (WGS) entry which is preliminary data.</text>
</comment>
<dbReference type="RefSeq" id="WP_237346796.1">
    <property type="nucleotide sequence ID" value="NZ_JABWGX010000023.1"/>
</dbReference>
<evidence type="ECO:0000313" key="4">
    <source>
        <dbReference type="Proteomes" id="UP001241747"/>
    </source>
</evidence>
<dbReference type="Proteomes" id="UP001241747">
    <property type="component" value="Unassembled WGS sequence"/>
</dbReference>
<proteinExistence type="predicted"/>
<dbReference type="EMBL" id="JAUSVY010000003">
    <property type="protein sequence ID" value="MDQ0504832.1"/>
    <property type="molecule type" value="Genomic_DNA"/>
</dbReference>
<feature type="signal peptide" evidence="2">
    <location>
        <begin position="1"/>
        <end position="24"/>
    </location>
</feature>
<gene>
    <name evidence="3" type="ORF">QOZ94_001614</name>
</gene>
<evidence type="ECO:0000256" key="1">
    <source>
        <dbReference type="SAM" id="MobiDB-lite"/>
    </source>
</evidence>
<keyword evidence="4" id="KW-1185">Reference proteome</keyword>